<comment type="caution">
    <text evidence="5">The sequence shown here is derived from an EMBL/GenBank/DDBJ whole genome shotgun (WGS) entry which is preliminary data.</text>
</comment>
<feature type="region of interest" description="Disordered" evidence="4">
    <location>
        <begin position="131"/>
        <end position="157"/>
    </location>
</feature>
<comment type="function">
    <text evidence="1">Required for the efficient initiation of filament assembly.</text>
</comment>
<evidence type="ECO:0000256" key="2">
    <source>
        <dbReference type="ARBA" id="ARBA00007703"/>
    </source>
</evidence>
<evidence type="ECO:0000313" key="5">
    <source>
        <dbReference type="EMBL" id="PLW68410.1"/>
    </source>
</evidence>
<dbReference type="Proteomes" id="UP000235005">
    <property type="component" value="Unassembled WGS sequence"/>
</dbReference>
<dbReference type="GO" id="GO:0044780">
    <property type="term" value="P:bacterial-type flagellum assembly"/>
    <property type="evidence" value="ECO:0007669"/>
    <property type="project" value="InterPro"/>
</dbReference>
<dbReference type="InterPro" id="IPR036679">
    <property type="entry name" value="FlgN-like_sf"/>
</dbReference>
<dbReference type="RefSeq" id="WP_075999271.1">
    <property type="nucleotide sequence ID" value="NZ_PKUS01000015.1"/>
</dbReference>
<evidence type="ECO:0000256" key="3">
    <source>
        <dbReference type="ARBA" id="ARBA00022795"/>
    </source>
</evidence>
<keyword evidence="5" id="KW-0282">Flagellum</keyword>
<dbReference type="SUPFAM" id="SSF140566">
    <property type="entry name" value="FlgN-like"/>
    <property type="match status" value="1"/>
</dbReference>
<protein>
    <submittedName>
        <fullName evidence="5">Flagellar protein FlgN</fullName>
    </submittedName>
</protein>
<organism evidence="5 6">
    <name type="scientific">Pseudohalioglobus lutimaris</name>
    <dbReference type="NCBI Taxonomy" id="1737061"/>
    <lineage>
        <taxon>Bacteria</taxon>
        <taxon>Pseudomonadati</taxon>
        <taxon>Pseudomonadota</taxon>
        <taxon>Gammaproteobacteria</taxon>
        <taxon>Cellvibrionales</taxon>
        <taxon>Halieaceae</taxon>
        <taxon>Pseudohalioglobus</taxon>
    </lineage>
</organism>
<reference evidence="5 6" key="1">
    <citation type="submission" date="2018-01" db="EMBL/GenBank/DDBJ databases">
        <title>The draft genome sequence of Halioglobus lutimaris HF004.</title>
        <authorList>
            <person name="Du Z.-J."/>
            <person name="Shi M.-J."/>
        </authorList>
    </citation>
    <scope>NUCLEOTIDE SEQUENCE [LARGE SCALE GENOMIC DNA]</scope>
    <source>
        <strain evidence="5 6">HF004</strain>
    </source>
</reference>
<name>A0A2N5X1S1_9GAMM</name>
<dbReference type="OrthoDB" id="5734604at2"/>
<dbReference type="EMBL" id="PKUS01000015">
    <property type="protein sequence ID" value="PLW68410.1"/>
    <property type="molecule type" value="Genomic_DNA"/>
</dbReference>
<sequence length="157" mass="17246">MDPGQSLLSLIDQEVASLEALHKILLQEHQALLAADVPLIETLTANKNQALDKQSDITRQRQLFTEQHAKTNSPDALQTLIARCGQAAELTERLGSLTALTDQCRDLNRENGSLIQQRQRHTRGALQVLRQTGDTGDTYSGRGKAEAKNLPRTLGKA</sequence>
<dbReference type="Pfam" id="PF05130">
    <property type="entry name" value="FlgN"/>
    <property type="match status" value="1"/>
</dbReference>
<evidence type="ECO:0000256" key="1">
    <source>
        <dbReference type="ARBA" id="ARBA00002397"/>
    </source>
</evidence>
<gene>
    <name evidence="5" type="ORF">C0039_12800</name>
</gene>
<keyword evidence="3" id="KW-1005">Bacterial flagellum biogenesis</keyword>
<proteinExistence type="inferred from homology"/>
<keyword evidence="5" id="KW-0969">Cilium</keyword>
<keyword evidence="6" id="KW-1185">Reference proteome</keyword>
<dbReference type="InterPro" id="IPR007809">
    <property type="entry name" value="FlgN-like"/>
</dbReference>
<comment type="similarity">
    <text evidence="2">Belongs to the FlgN family.</text>
</comment>
<dbReference type="Gene3D" id="1.20.58.300">
    <property type="entry name" value="FlgN-like"/>
    <property type="match status" value="1"/>
</dbReference>
<evidence type="ECO:0000256" key="4">
    <source>
        <dbReference type="SAM" id="MobiDB-lite"/>
    </source>
</evidence>
<accession>A0A2N5X1S1</accession>
<keyword evidence="5" id="KW-0966">Cell projection</keyword>
<dbReference type="AlphaFoldDB" id="A0A2N5X1S1"/>
<evidence type="ECO:0000313" key="6">
    <source>
        <dbReference type="Proteomes" id="UP000235005"/>
    </source>
</evidence>